<name>A0A9P7JEB8_9AGAM</name>
<gene>
    <name evidence="2" type="ORF">BJ212DRAFT_1299188</name>
</gene>
<feature type="compositionally biased region" description="Basic and acidic residues" evidence="1">
    <location>
        <begin position="109"/>
        <end position="120"/>
    </location>
</feature>
<evidence type="ECO:0000256" key="1">
    <source>
        <dbReference type="SAM" id="MobiDB-lite"/>
    </source>
</evidence>
<proteinExistence type="predicted"/>
<evidence type="ECO:0000313" key="3">
    <source>
        <dbReference type="Proteomes" id="UP000807769"/>
    </source>
</evidence>
<accession>A0A9P7JEB8</accession>
<organism evidence="2 3">
    <name type="scientific">Suillus subaureus</name>
    <dbReference type="NCBI Taxonomy" id="48587"/>
    <lineage>
        <taxon>Eukaryota</taxon>
        <taxon>Fungi</taxon>
        <taxon>Dikarya</taxon>
        <taxon>Basidiomycota</taxon>
        <taxon>Agaricomycotina</taxon>
        <taxon>Agaricomycetes</taxon>
        <taxon>Agaricomycetidae</taxon>
        <taxon>Boletales</taxon>
        <taxon>Suillineae</taxon>
        <taxon>Suillaceae</taxon>
        <taxon>Suillus</taxon>
    </lineage>
</organism>
<dbReference type="Proteomes" id="UP000807769">
    <property type="component" value="Unassembled WGS sequence"/>
</dbReference>
<dbReference type="AlphaFoldDB" id="A0A9P7JEB8"/>
<comment type="caution">
    <text evidence="2">The sequence shown here is derived from an EMBL/GenBank/DDBJ whole genome shotgun (WGS) entry which is preliminary data.</text>
</comment>
<keyword evidence="3" id="KW-1185">Reference proteome</keyword>
<sequence>MCHNTHSPSRVPSWVNDMMTHIEPSRVSEFSTSGTGDDVSVFWEPDPDSYTDLFVLPAPSLQPLSGQNLKFPICASESQLLSHESRTRYGGAALKHLVRVITAMQNVEKKDSERKRKLDDDNINSDNSCNKENISPYHVPGLSPPGVPSTKHICRKKTGTEWQTVLDVITYGKEVLRSKPLS</sequence>
<dbReference type="GeneID" id="64626841"/>
<protein>
    <submittedName>
        <fullName evidence="2">Uncharacterized protein</fullName>
    </submittedName>
</protein>
<reference evidence="2" key="1">
    <citation type="journal article" date="2020" name="New Phytol.">
        <title>Comparative genomics reveals dynamic genome evolution in host specialist ectomycorrhizal fungi.</title>
        <authorList>
            <person name="Lofgren L.A."/>
            <person name="Nguyen N.H."/>
            <person name="Vilgalys R."/>
            <person name="Ruytinx J."/>
            <person name="Liao H.L."/>
            <person name="Branco S."/>
            <person name="Kuo A."/>
            <person name="LaButti K."/>
            <person name="Lipzen A."/>
            <person name="Andreopoulos W."/>
            <person name="Pangilinan J."/>
            <person name="Riley R."/>
            <person name="Hundley H."/>
            <person name="Na H."/>
            <person name="Barry K."/>
            <person name="Grigoriev I.V."/>
            <person name="Stajich J.E."/>
            <person name="Kennedy P.G."/>
        </authorList>
    </citation>
    <scope>NUCLEOTIDE SEQUENCE</scope>
    <source>
        <strain evidence="2">MN1</strain>
    </source>
</reference>
<dbReference type="OrthoDB" id="2672261at2759"/>
<dbReference type="EMBL" id="JABBWG010000013">
    <property type="protein sequence ID" value="KAG1817671.1"/>
    <property type="molecule type" value="Genomic_DNA"/>
</dbReference>
<feature type="region of interest" description="Disordered" evidence="1">
    <location>
        <begin position="109"/>
        <end position="146"/>
    </location>
</feature>
<evidence type="ECO:0000313" key="2">
    <source>
        <dbReference type="EMBL" id="KAG1817671.1"/>
    </source>
</evidence>
<dbReference type="RefSeq" id="XP_041193913.1">
    <property type="nucleotide sequence ID" value="XM_041332824.1"/>
</dbReference>